<dbReference type="PANTHER" id="PTHR40392:SF1">
    <property type="entry name" value="2-PHOSPHO-L-LACTATE GUANYLYLTRANSFERASE"/>
    <property type="match status" value="1"/>
</dbReference>
<keyword evidence="1 5" id="KW-0808">Transferase</keyword>
<feature type="binding site" evidence="5">
    <location>
        <position position="142"/>
    </location>
    <ligand>
        <name>phosphoenolpyruvate</name>
        <dbReference type="ChEBI" id="CHEBI:58702"/>
    </ligand>
</feature>
<dbReference type="HAMAP" id="MF_02114">
    <property type="entry name" value="CofC"/>
    <property type="match status" value="1"/>
</dbReference>
<dbReference type="InterPro" id="IPR002835">
    <property type="entry name" value="CofC"/>
</dbReference>
<dbReference type="GO" id="GO:0052645">
    <property type="term" value="P:F420-0 metabolic process"/>
    <property type="evidence" value="ECO:0007669"/>
    <property type="project" value="UniProtKB-UniRule"/>
</dbReference>
<gene>
    <name evidence="5 6" type="primary">fbiD</name>
    <name evidence="6" type="ORF">DSM104329_01862</name>
</gene>
<evidence type="ECO:0000256" key="1">
    <source>
        <dbReference type="ARBA" id="ARBA00022679"/>
    </source>
</evidence>
<dbReference type="Pfam" id="PF01983">
    <property type="entry name" value="CofC"/>
    <property type="match status" value="1"/>
</dbReference>
<dbReference type="GO" id="GO:0043814">
    <property type="term" value="F:phospholactate guanylyltransferase activity"/>
    <property type="evidence" value="ECO:0007669"/>
    <property type="project" value="InterPro"/>
</dbReference>
<dbReference type="Gene3D" id="3.90.550.10">
    <property type="entry name" value="Spore Coat Polysaccharide Biosynthesis Protein SpsA, Chain A"/>
    <property type="match status" value="1"/>
</dbReference>
<dbReference type="NCBIfam" id="TIGR03552">
    <property type="entry name" value="F420_cofC"/>
    <property type="match status" value="1"/>
</dbReference>
<evidence type="ECO:0000256" key="4">
    <source>
        <dbReference type="ARBA" id="ARBA00023134"/>
    </source>
</evidence>
<comment type="function">
    <text evidence="5">Guanylyltransferase that catalyzes the activation of phosphoenolpyruvate (PEP) as enolpyruvoyl-2-diphospho-5'-guanosine, via the condensation of PEP with GTP. It is involved in the biosynthesis of coenzyme F420, a hydride carrier cofactor.</text>
</comment>
<dbReference type="GO" id="GO:0005525">
    <property type="term" value="F:GTP binding"/>
    <property type="evidence" value="ECO:0007669"/>
    <property type="project" value="UniProtKB-KW"/>
</dbReference>
<dbReference type="EC" id="2.7.7.105" evidence="5"/>
<sequence length="217" mass="21523">MTGRADGPTLAILPVKGFGRAKSRLREAVPDGPRAGLAEAMVSDVLRALGAVSGLAGVIVVTGEPLAAGLARLAGAEVVHDAAEAGQSAAAQLGIARAIERGAERVLLVPGDCPALDPGEVGDLLAATAAVVVVPDRHGTGTNALLLRPPRAIAPSFGPGSRARHEAAAAAAGVAWQVCELPSLGLDADTPDDLAALRASGRLGESTEATLGRLGVP</sequence>
<accession>A0A9E7C0C2</accession>
<evidence type="ECO:0000313" key="7">
    <source>
        <dbReference type="Proteomes" id="UP001162834"/>
    </source>
</evidence>
<name>A0A9E7C0C2_9ACTN</name>
<evidence type="ECO:0000313" key="6">
    <source>
        <dbReference type="EMBL" id="UGS35474.1"/>
    </source>
</evidence>
<dbReference type="Proteomes" id="UP001162834">
    <property type="component" value="Chromosome"/>
</dbReference>
<dbReference type="EMBL" id="CP087164">
    <property type="protein sequence ID" value="UGS35474.1"/>
    <property type="molecule type" value="Genomic_DNA"/>
</dbReference>
<keyword evidence="7" id="KW-1185">Reference proteome</keyword>
<dbReference type="KEGG" id="sbae:DSM104329_01862"/>
<dbReference type="InterPro" id="IPR029044">
    <property type="entry name" value="Nucleotide-diphossugar_trans"/>
</dbReference>
<evidence type="ECO:0000256" key="5">
    <source>
        <dbReference type="HAMAP-Rule" id="MF_02114"/>
    </source>
</evidence>
<keyword evidence="4 5" id="KW-0342">GTP-binding</keyword>
<comment type="catalytic activity">
    <reaction evidence="5">
        <text>phosphoenolpyruvate + GTP + H(+) = enolpyruvoyl-2-diphospho-5'-guanosine + diphosphate</text>
        <dbReference type="Rhea" id="RHEA:30519"/>
        <dbReference type="ChEBI" id="CHEBI:15378"/>
        <dbReference type="ChEBI" id="CHEBI:33019"/>
        <dbReference type="ChEBI" id="CHEBI:37565"/>
        <dbReference type="ChEBI" id="CHEBI:58702"/>
        <dbReference type="ChEBI" id="CHEBI:143701"/>
        <dbReference type="EC" id="2.7.7.105"/>
    </reaction>
</comment>
<reference evidence="6" key="1">
    <citation type="journal article" date="2022" name="Int. J. Syst. Evol. Microbiol.">
        <title>Pseudomonas aegrilactucae sp. nov. and Pseudomonas morbosilactucae sp. nov., pathogens causing bacterial rot of lettuce in Japan.</title>
        <authorList>
            <person name="Sawada H."/>
            <person name="Fujikawa T."/>
            <person name="Satou M."/>
        </authorList>
    </citation>
    <scope>NUCLEOTIDE SEQUENCE</scope>
    <source>
        <strain evidence="6">0166_1</strain>
    </source>
</reference>
<comment type="pathway">
    <text evidence="5">Cofactor biosynthesis; coenzyme F420 biosynthesis.</text>
</comment>
<feature type="binding site" evidence="5">
    <location>
        <position position="158"/>
    </location>
    <ligand>
        <name>phosphoenolpyruvate</name>
        <dbReference type="ChEBI" id="CHEBI:58702"/>
    </ligand>
</feature>
<organism evidence="6 7">
    <name type="scientific">Capillimicrobium parvum</name>
    <dbReference type="NCBI Taxonomy" id="2884022"/>
    <lineage>
        <taxon>Bacteria</taxon>
        <taxon>Bacillati</taxon>
        <taxon>Actinomycetota</taxon>
        <taxon>Thermoleophilia</taxon>
        <taxon>Solirubrobacterales</taxon>
        <taxon>Capillimicrobiaceae</taxon>
        <taxon>Capillimicrobium</taxon>
    </lineage>
</organism>
<dbReference type="SUPFAM" id="SSF53448">
    <property type="entry name" value="Nucleotide-diphospho-sugar transferases"/>
    <property type="match status" value="1"/>
</dbReference>
<keyword evidence="3 5" id="KW-0547">Nucleotide-binding</keyword>
<protein>
    <recommendedName>
        <fullName evidence="5">Phosphoenolpyruvate guanylyltransferase</fullName>
        <shortName evidence="5">PEP guanylyltransferase</shortName>
        <ecNumber evidence="5">2.7.7.105</ecNumber>
    </recommendedName>
</protein>
<keyword evidence="2 5" id="KW-0548">Nucleotidyltransferase</keyword>
<proteinExistence type="inferred from homology"/>
<dbReference type="AlphaFoldDB" id="A0A9E7C0C2"/>
<evidence type="ECO:0000256" key="3">
    <source>
        <dbReference type="ARBA" id="ARBA00022741"/>
    </source>
</evidence>
<evidence type="ECO:0000256" key="2">
    <source>
        <dbReference type="ARBA" id="ARBA00022695"/>
    </source>
</evidence>
<dbReference type="PANTHER" id="PTHR40392">
    <property type="entry name" value="2-PHOSPHO-L-LACTATE GUANYLYLTRANSFERASE"/>
    <property type="match status" value="1"/>
</dbReference>
<dbReference type="RefSeq" id="WP_259315160.1">
    <property type="nucleotide sequence ID" value="NZ_CP087164.1"/>
</dbReference>
<feature type="binding site" evidence="5">
    <location>
        <position position="161"/>
    </location>
    <ligand>
        <name>phosphoenolpyruvate</name>
        <dbReference type="ChEBI" id="CHEBI:58702"/>
    </ligand>
</feature>
<comment type="similarity">
    <text evidence="5">Belongs to the CofC family.</text>
</comment>